<accession>A0A0E3BVH2</accession>
<dbReference type="Proteomes" id="UP000029567">
    <property type="component" value="Unassembled WGS sequence"/>
</dbReference>
<name>A0A0E3BVH2_9BURK</name>
<dbReference type="EMBL" id="AWTN01000136">
    <property type="protein sequence ID" value="KGG83722.1"/>
    <property type="molecule type" value="Genomic_DNA"/>
</dbReference>
<sequence length="303" mass="33233">MFMQRATAQDKDSPEFGLWASLGLELLARAAVAKTSPALLADPDKDQKNLLHALGISLNNAPKSIPAIQVLSHCRTLVSAFTEDEFKAASALLNRRNEELHTGSAAFATFPLQSWIGGFFRCCKILAEHQGETLISLFGEAEAREAEEILGKAEASVISQVKASISAHSKVFEAKEISEKAQLMSDAETESEKLSHRGHHRVVCPSCKSSATVQGTTYGGERLEHKDGLIIVRESVTPTKFCCLACGLKLSGYPELVAAGVGDHFTHRSEYSPPDYYELVDPNDRETMDRYAEDHGYYHFSND</sequence>
<proteinExistence type="predicted"/>
<gene>
    <name evidence="1" type="ORF">P245_24980</name>
</gene>
<dbReference type="AlphaFoldDB" id="A0A0E3BVH2"/>
<organism evidence="1 2">
    <name type="scientific">Comamonas thiooxydans</name>
    <dbReference type="NCBI Taxonomy" id="363952"/>
    <lineage>
        <taxon>Bacteria</taxon>
        <taxon>Pseudomonadati</taxon>
        <taxon>Pseudomonadota</taxon>
        <taxon>Betaproteobacteria</taxon>
        <taxon>Burkholderiales</taxon>
        <taxon>Comamonadaceae</taxon>
        <taxon>Comamonas</taxon>
    </lineage>
</organism>
<comment type="caution">
    <text evidence="1">The sequence shown here is derived from an EMBL/GenBank/DDBJ whole genome shotgun (WGS) entry which is preliminary data.</text>
</comment>
<protein>
    <submittedName>
        <fullName evidence="1">Uncharacterized protein</fullName>
    </submittedName>
</protein>
<evidence type="ECO:0000313" key="1">
    <source>
        <dbReference type="EMBL" id="KGG83722.1"/>
    </source>
</evidence>
<reference evidence="1 2" key="1">
    <citation type="submission" date="2013-09" db="EMBL/GenBank/DDBJ databases">
        <title>High correlation between genotypes and phenotypes of environmental bacteria Comamonas testosteroni strains.</title>
        <authorList>
            <person name="Liu L."/>
            <person name="Zhu W."/>
            <person name="Xia X."/>
            <person name="Xu B."/>
            <person name="Luo M."/>
            <person name="Wang G."/>
        </authorList>
    </citation>
    <scope>NUCLEOTIDE SEQUENCE [LARGE SCALE GENOMIC DNA]</scope>
    <source>
        <strain evidence="1 2">JL14</strain>
    </source>
</reference>
<evidence type="ECO:0000313" key="2">
    <source>
        <dbReference type="Proteomes" id="UP000029567"/>
    </source>
</evidence>